<keyword evidence="3" id="KW-1185">Reference proteome</keyword>
<dbReference type="EMBL" id="HG682630">
    <property type="protein sequence ID" value="CDJ30597.1"/>
    <property type="molecule type" value="Genomic_DNA"/>
</dbReference>
<dbReference type="Proteomes" id="UP000030744">
    <property type="component" value="Unassembled WGS sequence"/>
</dbReference>
<organism evidence="1 3">
    <name type="scientific">Eimeria mitis</name>
    <dbReference type="NCBI Taxonomy" id="44415"/>
    <lineage>
        <taxon>Eukaryota</taxon>
        <taxon>Sar</taxon>
        <taxon>Alveolata</taxon>
        <taxon>Apicomplexa</taxon>
        <taxon>Conoidasida</taxon>
        <taxon>Coccidia</taxon>
        <taxon>Eucoccidiorida</taxon>
        <taxon>Eimeriorina</taxon>
        <taxon>Eimeriidae</taxon>
        <taxon>Eimeria</taxon>
    </lineage>
</organism>
<dbReference type="VEuPathDB" id="ToxoDB:EMH_0080560"/>
<dbReference type="RefSeq" id="XP_013353162.1">
    <property type="nucleotide sequence ID" value="XM_013497708.1"/>
</dbReference>
<evidence type="ECO:0000313" key="1">
    <source>
        <dbReference type="EMBL" id="CDJ30597.1"/>
    </source>
</evidence>
<accession>U6K2P5</accession>
<sequence length="70" mass="7779">MRDKVEHMPPPRGIRSNPNYNITAEKLAAAAAKLHMPLQQDQQSFAALEGRRRALALEPERLLGGGRYAV</sequence>
<gene>
    <name evidence="1" type="ORF">EMH_0059710</name>
    <name evidence="2" type="ORF">EMH_0080560</name>
</gene>
<dbReference type="EMBL" id="HG684934">
    <property type="protein sequence ID" value="CDJ33167.1"/>
    <property type="molecule type" value="Genomic_DNA"/>
</dbReference>
<evidence type="ECO:0000313" key="3">
    <source>
        <dbReference type="Proteomes" id="UP000030744"/>
    </source>
</evidence>
<dbReference type="GeneID" id="25380584"/>
<proteinExistence type="predicted"/>
<name>U6K2P5_9EIME</name>
<dbReference type="GeneID" id="25382473"/>
<dbReference type="RefSeq" id="XP_013355731.1">
    <property type="nucleotide sequence ID" value="XM_013500277.1"/>
</dbReference>
<protein>
    <submittedName>
        <fullName evidence="1">Uncharacterized protein</fullName>
    </submittedName>
</protein>
<reference evidence="1" key="2">
    <citation type="submission" date="2013-10" db="EMBL/GenBank/DDBJ databases">
        <authorList>
            <person name="Aslett M."/>
        </authorList>
    </citation>
    <scope>NUCLEOTIDE SEQUENCE [LARGE SCALE GENOMIC DNA]</scope>
    <source>
        <strain evidence="1">Houghton</strain>
    </source>
</reference>
<dbReference type="VEuPathDB" id="ToxoDB:EMH_0059710"/>
<dbReference type="AlphaFoldDB" id="U6K2P5"/>
<evidence type="ECO:0000313" key="2">
    <source>
        <dbReference type="EMBL" id="CDJ33167.1"/>
    </source>
</evidence>
<reference evidence="1" key="1">
    <citation type="submission" date="2013-10" db="EMBL/GenBank/DDBJ databases">
        <title>Genomic analysis of the causative agents of coccidiosis in chickens.</title>
        <authorList>
            <person name="Reid A.J."/>
            <person name="Blake D."/>
            <person name="Billington K."/>
            <person name="Browne H."/>
            <person name="Dunn M."/>
            <person name="Hung S."/>
            <person name="Kawahara F."/>
            <person name="Miranda-Saavedra D."/>
            <person name="Mourier T."/>
            <person name="Nagra H."/>
            <person name="Otto T.D."/>
            <person name="Rawlings N."/>
            <person name="Sanchez A."/>
            <person name="Sanders M."/>
            <person name="Subramaniam C."/>
            <person name="Tay Y."/>
            <person name="Dear P."/>
            <person name="Doerig C."/>
            <person name="Gruber A."/>
            <person name="Parkinson J."/>
            <person name="Shirley M."/>
            <person name="Wan K.L."/>
            <person name="Berriman M."/>
            <person name="Tomley F."/>
            <person name="Pain A."/>
        </authorList>
    </citation>
    <scope>NUCLEOTIDE SEQUENCE [LARGE SCALE GENOMIC DNA]</scope>
    <source>
        <strain evidence="1">Houghton</strain>
    </source>
</reference>